<dbReference type="eggNOG" id="ENOG502ZIIY">
    <property type="taxonomic scope" value="Bacteria"/>
</dbReference>
<reference evidence="1 2" key="1">
    <citation type="submission" date="2014-07" db="EMBL/GenBank/DDBJ databases">
        <title>Genome Sequencing of Dermacoccus nishinomiyaensis.</title>
        <authorList>
            <person name="Hong K.W."/>
            <person name="Chan K.G."/>
        </authorList>
    </citation>
    <scope>NUCLEOTIDE SEQUENCE [LARGE SCALE GENOMIC DNA]</scope>
    <source>
        <strain evidence="1 2">M25</strain>
    </source>
</reference>
<gene>
    <name evidence="1" type="ORF">HX89_09865</name>
</gene>
<accession>A0A075JH26</accession>
<proteinExistence type="predicted"/>
<dbReference type="EMBL" id="CP008889">
    <property type="protein sequence ID" value="AIF41204.1"/>
    <property type="molecule type" value="Genomic_DNA"/>
</dbReference>
<sequence length="74" mass="8210">MTHHTQASVHRFDEAAFTGELITDAGRVLPFDADAFARSGLRTLRVGQRLNVDHGPDGIRRLWIEGIGTGQQIR</sequence>
<dbReference type="HOGENOM" id="CLU_203151_0_0_11"/>
<dbReference type="KEGG" id="dni:HX89_09865"/>
<evidence type="ECO:0008006" key="3">
    <source>
        <dbReference type="Google" id="ProtNLM"/>
    </source>
</evidence>
<evidence type="ECO:0000313" key="2">
    <source>
        <dbReference type="Proteomes" id="UP000027986"/>
    </source>
</evidence>
<organism evidence="1 2">
    <name type="scientific">Dermacoccus nishinomiyaensis</name>
    <dbReference type="NCBI Taxonomy" id="1274"/>
    <lineage>
        <taxon>Bacteria</taxon>
        <taxon>Bacillati</taxon>
        <taxon>Actinomycetota</taxon>
        <taxon>Actinomycetes</taxon>
        <taxon>Micrococcales</taxon>
        <taxon>Dermacoccaceae</taxon>
        <taxon>Dermacoccus</taxon>
    </lineage>
</organism>
<dbReference type="OrthoDB" id="9151145at2"/>
<protein>
    <recommendedName>
        <fullName evidence="3">Cold-shock protein</fullName>
    </recommendedName>
</protein>
<keyword evidence="2" id="KW-1185">Reference proteome</keyword>
<evidence type="ECO:0000313" key="1">
    <source>
        <dbReference type="EMBL" id="AIF41204.1"/>
    </source>
</evidence>
<dbReference type="GeneID" id="41841438"/>
<dbReference type="AlphaFoldDB" id="A0A075JH26"/>
<name>A0A075JH26_9MICO</name>
<dbReference type="RefSeq" id="WP_038568862.1">
    <property type="nucleotide sequence ID" value="NZ_CP008889.1"/>
</dbReference>
<dbReference type="Proteomes" id="UP000027986">
    <property type="component" value="Chromosome"/>
</dbReference>